<comment type="cofactor">
    <cofactor evidence="3">
        <name>Mg(2+)</name>
        <dbReference type="ChEBI" id="CHEBI:18420"/>
    </cofactor>
</comment>
<evidence type="ECO:0000256" key="11">
    <source>
        <dbReference type="ARBA" id="ARBA00022777"/>
    </source>
</evidence>
<feature type="domain" description="Pterin-binding" evidence="16">
    <location>
        <begin position="402"/>
        <end position="656"/>
    </location>
</feature>
<dbReference type="InterPro" id="IPR043133">
    <property type="entry name" value="GTP-CH-I_C/QueF"/>
</dbReference>
<dbReference type="PROSITE" id="PS00794">
    <property type="entry name" value="HPPK"/>
    <property type="match status" value="1"/>
</dbReference>
<dbReference type="Gene3D" id="3.20.20.20">
    <property type="entry name" value="Dihydropteroate synthase-like"/>
    <property type="match status" value="1"/>
</dbReference>
<keyword evidence="10" id="KW-0547">Nucleotide-binding</keyword>
<comment type="pathway">
    <text evidence="4">Cofactor biosynthesis; tetrahydrofolate biosynthesis; 7,8-dihydrofolate from 2-amino-4-hydroxy-6-hydroxymethyl-7,8-dihydropteridine diphosphate and 4-aminobenzoate: step 1/2.</text>
</comment>
<accession>A0AAV5RMT1</accession>
<dbReference type="GO" id="GO:0005740">
    <property type="term" value="C:mitochondrial envelope"/>
    <property type="evidence" value="ECO:0007669"/>
    <property type="project" value="TreeGrafter"/>
</dbReference>
<evidence type="ECO:0000256" key="2">
    <source>
        <dbReference type="ARBA" id="ARBA00000198"/>
    </source>
</evidence>
<keyword evidence="12" id="KW-0067">ATP-binding</keyword>
<dbReference type="InterPro" id="IPR006390">
    <property type="entry name" value="DHP_synth_dom"/>
</dbReference>
<name>A0AAV5RMT1_STABA</name>
<evidence type="ECO:0000256" key="13">
    <source>
        <dbReference type="ARBA" id="ARBA00022842"/>
    </source>
</evidence>
<keyword evidence="9" id="KW-0479">Metal-binding</keyword>
<dbReference type="Pfam" id="PF02152">
    <property type="entry name" value="FolB"/>
    <property type="match status" value="2"/>
</dbReference>
<dbReference type="GO" id="GO:0005524">
    <property type="term" value="F:ATP binding"/>
    <property type="evidence" value="ECO:0007669"/>
    <property type="project" value="UniProtKB-KW"/>
</dbReference>
<dbReference type="SUPFAM" id="SSF51717">
    <property type="entry name" value="Dihydropteroate synthetase-like"/>
    <property type="match status" value="1"/>
</dbReference>
<dbReference type="SUPFAM" id="SSF55083">
    <property type="entry name" value="6-hydroxymethyl-7,8-dihydropterin pyrophosphokinase, HPPK"/>
    <property type="match status" value="1"/>
</dbReference>
<dbReference type="InterPro" id="IPR006157">
    <property type="entry name" value="FolB_dom"/>
</dbReference>
<dbReference type="EMBL" id="BTGC01000008">
    <property type="protein sequence ID" value="GMM52437.1"/>
    <property type="molecule type" value="Genomic_DNA"/>
</dbReference>
<dbReference type="AlphaFoldDB" id="A0AAV5RMT1"/>
<comment type="pathway">
    <text evidence="5">Cofactor biosynthesis; tetrahydrofolate biosynthesis; 2-amino-4-hydroxy-6-hydroxymethyl-7,8-dihydropteridine diphosphate from 7,8-dihydroneopterin triphosphate: step 4/4.</text>
</comment>
<keyword evidence="14" id="KW-0289">Folate biosynthesis</keyword>
<comment type="similarity">
    <text evidence="6">In the N-terminal section; belongs to the DHNA family.</text>
</comment>
<evidence type="ECO:0000256" key="8">
    <source>
        <dbReference type="ARBA" id="ARBA00022679"/>
    </source>
</evidence>
<protein>
    <submittedName>
        <fullName evidence="17">Trifunctional dihydropteroate synthetase/dihydrohydroxymethylpterin pyrophosphokinase/dihydroneopterin aldolase</fullName>
    </submittedName>
</protein>
<dbReference type="InterPro" id="IPR035907">
    <property type="entry name" value="Hppk_sf"/>
</dbReference>
<dbReference type="Proteomes" id="UP001362899">
    <property type="component" value="Unassembled WGS sequence"/>
</dbReference>
<sequence length="665" mass="73890">MRRGEFIFVKNLVVKGLAGRDAWQRQIPQPLKLSLSINVANRFKRLGFSDDLRRTLNYDALCTQVAEKLETSKSNSAEEAARIALSEVKSVLQPYEQAEILLSQPKAVLRAEARTTLVKTDTNLVKESLRNLRLPVIIGVNNLERVYLQTIVLDIEVTRNIGSEVFTPNVIDIVQTHVDHTRWLTIESFANDLASLICRNSLVLETTVRASKPSALNLADGAAVQVTRSASDYVEKESTDGTIVYIAFGTNQGERLKNIRESVGMLQERGIKVLKTSQIYESEPMYFAPQRPFMNGVFKCSTQLKPHDLLKALKEIEYEEFNRVKLFDNGPRPMDLDIILYGDEFIETEDLVVPHRDMLNRPFVLRPLHDVVPNCTYPNPGDGIRRIVPLKGEEYLVVDNGTQVMSIMNATPDSFSDGGKLSTPQNIEQAVKSHSGAQIIDIGGYSTRPGAAEVSEEEEIERVCKMIEQVTKVTNQPISIDTFRSKVADEAIRAGASIINDVYSGQLDSKIFSIARKHGVPLCLTHSRGNPKSMKQLTDYKEGLIPGVASELKSFISKAEAEGCAYWQLMLDPGIGFAKTAEQDMELIKNFSELKKRFALPWVVGPSRKSFLAAVLGDYAPDTRDAGTAAVLTALAAQRAEFVRVHNSELAVDTIAVANKIYSTK</sequence>
<evidence type="ECO:0000256" key="5">
    <source>
        <dbReference type="ARBA" id="ARBA00005051"/>
    </source>
</evidence>
<dbReference type="CDD" id="cd00739">
    <property type="entry name" value="DHPS"/>
    <property type="match status" value="1"/>
</dbReference>
<dbReference type="Gene3D" id="3.30.70.560">
    <property type="entry name" value="7,8-Dihydro-6-hydroxymethylpterin-pyrophosphokinase HPPK"/>
    <property type="match status" value="1"/>
</dbReference>
<dbReference type="PROSITE" id="PS00793">
    <property type="entry name" value="DHPS_2"/>
    <property type="match status" value="1"/>
</dbReference>
<keyword evidence="11" id="KW-0418">Kinase</keyword>
<dbReference type="GO" id="GO:0046656">
    <property type="term" value="P:folic acid biosynthetic process"/>
    <property type="evidence" value="ECO:0007669"/>
    <property type="project" value="UniProtKB-KW"/>
</dbReference>
<dbReference type="InterPro" id="IPR011005">
    <property type="entry name" value="Dihydropteroate_synth-like_sf"/>
</dbReference>
<dbReference type="GO" id="GO:0016301">
    <property type="term" value="F:kinase activity"/>
    <property type="evidence" value="ECO:0007669"/>
    <property type="project" value="UniProtKB-KW"/>
</dbReference>
<organism evidence="17 18">
    <name type="scientific">Starmerella bacillaris</name>
    <name type="common">Yeast</name>
    <name type="synonym">Candida zemplinina</name>
    <dbReference type="NCBI Taxonomy" id="1247836"/>
    <lineage>
        <taxon>Eukaryota</taxon>
        <taxon>Fungi</taxon>
        <taxon>Dikarya</taxon>
        <taxon>Ascomycota</taxon>
        <taxon>Saccharomycotina</taxon>
        <taxon>Dipodascomycetes</taxon>
        <taxon>Dipodascales</taxon>
        <taxon>Trichomonascaceae</taxon>
        <taxon>Starmerella</taxon>
    </lineage>
</organism>
<evidence type="ECO:0000256" key="12">
    <source>
        <dbReference type="ARBA" id="ARBA00022840"/>
    </source>
</evidence>
<dbReference type="SUPFAM" id="SSF55620">
    <property type="entry name" value="Tetrahydrobiopterin biosynthesis enzymes-like"/>
    <property type="match status" value="2"/>
</dbReference>
<dbReference type="InterPro" id="IPR000550">
    <property type="entry name" value="Hppk"/>
</dbReference>
<evidence type="ECO:0000256" key="7">
    <source>
        <dbReference type="ARBA" id="ARBA00009951"/>
    </source>
</evidence>
<proteinExistence type="inferred from homology"/>
<evidence type="ECO:0000313" key="18">
    <source>
        <dbReference type="Proteomes" id="UP001362899"/>
    </source>
</evidence>
<keyword evidence="15" id="KW-0511">Multifunctional enzyme</keyword>
<dbReference type="InterPro" id="IPR045031">
    <property type="entry name" value="DHP_synth-like"/>
</dbReference>
<dbReference type="GO" id="GO:0046872">
    <property type="term" value="F:metal ion binding"/>
    <property type="evidence" value="ECO:0007669"/>
    <property type="project" value="UniProtKB-KW"/>
</dbReference>
<keyword evidence="13" id="KW-0460">Magnesium</keyword>
<dbReference type="GO" id="GO:0004150">
    <property type="term" value="F:dihydroneopterin aldolase activity"/>
    <property type="evidence" value="ECO:0007669"/>
    <property type="project" value="InterPro"/>
</dbReference>
<dbReference type="Pfam" id="PF01288">
    <property type="entry name" value="HPPK"/>
    <property type="match status" value="1"/>
</dbReference>
<evidence type="ECO:0000313" key="17">
    <source>
        <dbReference type="EMBL" id="GMM52437.1"/>
    </source>
</evidence>
<evidence type="ECO:0000256" key="6">
    <source>
        <dbReference type="ARBA" id="ARBA00009640"/>
    </source>
</evidence>
<keyword evidence="8" id="KW-0808">Transferase</keyword>
<evidence type="ECO:0000259" key="16">
    <source>
        <dbReference type="PROSITE" id="PS50972"/>
    </source>
</evidence>
<comment type="similarity">
    <text evidence="7">In the C-terminal section; belongs to the DHPS family.</text>
</comment>
<comment type="catalytic activity">
    <reaction evidence="1">
        <text>(7,8-dihydropterin-6-yl)methyl diphosphate + 4-aminobenzoate = 7,8-dihydropteroate + diphosphate</text>
        <dbReference type="Rhea" id="RHEA:19949"/>
        <dbReference type="ChEBI" id="CHEBI:17836"/>
        <dbReference type="ChEBI" id="CHEBI:17839"/>
        <dbReference type="ChEBI" id="CHEBI:33019"/>
        <dbReference type="ChEBI" id="CHEBI:72950"/>
        <dbReference type="EC" id="2.5.1.15"/>
    </reaction>
</comment>
<evidence type="ECO:0000256" key="1">
    <source>
        <dbReference type="ARBA" id="ARBA00000012"/>
    </source>
</evidence>
<evidence type="ECO:0000256" key="14">
    <source>
        <dbReference type="ARBA" id="ARBA00022909"/>
    </source>
</evidence>
<dbReference type="Pfam" id="PF00809">
    <property type="entry name" value="Pterin_bind"/>
    <property type="match status" value="1"/>
</dbReference>
<dbReference type="PANTHER" id="PTHR20941:SF1">
    <property type="entry name" value="FOLIC ACID SYNTHESIS PROTEIN FOL1"/>
    <property type="match status" value="1"/>
</dbReference>
<dbReference type="NCBIfam" id="TIGR01496">
    <property type="entry name" value="DHPS"/>
    <property type="match status" value="1"/>
</dbReference>
<evidence type="ECO:0000256" key="3">
    <source>
        <dbReference type="ARBA" id="ARBA00001946"/>
    </source>
</evidence>
<comment type="caution">
    <text evidence="17">The sequence shown here is derived from an EMBL/GenBank/DDBJ whole genome shotgun (WGS) entry which is preliminary data.</text>
</comment>
<dbReference type="GO" id="GO:0046654">
    <property type="term" value="P:tetrahydrofolate biosynthetic process"/>
    <property type="evidence" value="ECO:0007669"/>
    <property type="project" value="TreeGrafter"/>
</dbReference>
<dbReference type="GO" id="GO:0004156">
    <property type="term" value="F:dihydropteroate synthase activity"/>
    <property type="evidence" value="ECO:0007669"/>
    <property type="project" value="UniProtKB-EC"/>
</dbReference>
<evidence type="ECO:0000256" key="9">
    <source>
        <dbReference type="ARBA" id="ARBA00022723"/>
    </source>
</evidence>
<evidence type="ECO:0000256" key="4">
    <source>
        <dbReference type="ARBA" id="ARBA00004763"/>
    </source>
</evidence>
<dbReference type="InterPro" id="IPR000489">
    <property type="entry name" value="Pterin-binding_dom"/>
</dbReference>
<dbReference type="PANTHER" id="PTHR20941">
    <property type="entry name" value="FOLATE SYNTHESIS PROTEINS"/>
    <property type="match status" value="1"/>
</dbReference>
<dbReference type="SMART" id="SM00905">
    <property type="entry name" value="FolB"/>
    <property type="match status" value="2"/>
</dbReference>
<dbReference type="PROSITE" id="PS50972">
    <property type="entry name" value="PTERIN_BINDING"/>
    <property type="match status" value="1"/>
</dbReference>
<comment type="catalytic activity">
    <reaction evidence="2">
        <text>6-hydroxymethyl-7,8-dihydropterin + ATP = (7,8-dihydropterin-6-yl)methyl diphosphate + AMP + H(+)</text>
        <dbReference type="Rhea" id="RHEA:11412"/>
        <dbReference type="ChEBI" id="CHEBI:15378"/>
        <dbReference type="ChEBI" id="CHEBI:30616"/>
        <dbReference type="ChEBI" id="CHEBI:44841"/>
        <dbReference type="ChEBI" id="CHEBI:72950"/>
        <dbReference type="ChEBI" id="CHEBI:456215"/>
        <dbReference type="EC" id="2.7.6.3"/>
    </reaction>
</comment>
<evidence type="ECO:0000256" key="10">
    <source>
        <dbReference type="ARBA" id="ARBA00022741"/>
    </source>
</evidence>
<dbReference type="NCBIfam" id="TIGR01498">
    <property type="entry name" value="folK"/>
    <property type="match status" value="1"/>
</dbReference>
<evidence type="ECO:0000256" key="15">
    <source>
        <dbReference type="ARBA" id="ARBA00023268"/>
    </source>
</evidence>
<dbReference type="Gene3D" id="3.30.1130.10">
    <property type="match status" value="2"/>
</dbReference>
<dbReference type="CDD" id="cd00483">
    <property type="entry name" value="HPPK"/>
    <property type="match status" value="1"/>
</dbReference>
<reference evidence="17 18" key="1">
    <citation type="journal article" date="2023" name="Elife">
        <title>Identification of key yeast species and microbe-microbe interactions impacting larval growth of Drosophila in the wild.</title>
        <authorList>
            <person name="Mure A."/>
            <person name="Sugiura Y."/>
            <person name="Maeda R."/>
            <person name="Honda K."/>
            <person name="Sakurai N."/>
            <person name="Takahashi Y."/>
            <person name="Watada M."/>
            <person name="Katoh T."/>
            <person name="Gotoh A."/>
            <person name="Gotoh Y."/>
            <person name="Taniguchi I."/>
            <person name="Nakamura K."/>
            <person name="Hayashi T."/>
            <person name="Katayama T."/>
            <person name="Uemura T."/>
            <person name="Hattori Y."/>
        </authorList>
    </citation>
    <scope>NUCLEOTIDE SEQUENCE [LARGE SCALE GENOMIC DNA]</scope>
    <source>
        <strain evidence="17 18">SB-73</strain>
    </source>
</reference>
<dbReference type="GO" id="GO:0003848">
    <property type="term" value="F:2-amino-4-hydroxy-6-hydroxymethyldihydropteridine diphosphokinase activity"/>
    <property type="evidence" value="ECO:0007669"/>
    <property type="project" value="UniProtKB-EC"/>
</dbReference>
<keyword evidence="18" id="KW-1185">Reference proteome</keyword>
<gene>
    <name evidence="17" type="ORF">DASB73_034000</name>
</gene>